<evidence type="ECO:0000313" key="5">
    <source>
        <dbReference type="EMBL" id="WVZ92058.1"/>
    </source>
</evidence>
<dbReference type="InterPro" id="IPR056423">
    <property type="entry name" value="BACK_BPM_SPOP"/>
</dbReference>
<name>A0AAQ3UGD7_PASNO</name>
<comment type="pathway">
    <text evidence="1">Protein modification; protein ubiquitination.</text>
</comment>
<evidence type="ECO:0000259" key="4">
    <source>
        <dbReference type="Pfam" id="PF24570"/>
    </source>
</evidence>
<dbReference type="InterPro" id="IPR045005">
    <property type="entry name" value="BPM1-6"/>
</dbReference>
<gene>
    <name evidence="5" type="ORF">U9M48_038153</name>
</gene>
<dbReference type="PANTHER" id="PTHR26379:SF238">
    <property type="entry name" value="OS08G0523100 PROTEIN"/>
    <property type="match status" value="1"/>
</dbReference>
<reference evidence="5 6" key="1">
    <citation type="submission" date="2024-02" db="EMBL/GenBank/DDBJ databases">
        <title>High-quality chromosome-scale genome assembly of Pensacola bahiagrass (Paspalum notatum Flugge var. saurae).</title>
        <authorList>
            <person name="Vega J.M."/>
            <person name="Podio M."/>
            <person name="Orjuela J."/>
            <person name="Siena L.A."/>
            <person name="Pessino S.C."/>
            <person name="Combes M.C."/>
            <person name="Mariac C."/>
            <person name="Albertini E."/>
            <person name="Pupilli F."/>
            <person name="Ortiz J.P.A."/>
            <person name="Leblanc O."/>
        </authorList>
    </citation>
    <scope>NUCLEOTIDE SEQUENCE [LARGE SCALE GENOMIC DNA]</scope>
    <source>
        <strain evidence="5">R1</strain>
        <tissue evidence="5">Leaf</tissue>
    </source>
</reference>
<dbReference type="Proteomes" id="UP001341281">
    <property type="component" value="Chromosome 09"/>
</dbReference>
<evidence type="ECO:0000256" key="3">
    <source>
        <dbReference type="SAM" id="MobiDB-lite"/>
    </source>
</evidence>
<feature type="region of interest" description="Disordered" evidence="3">
    <location>
        <begin position="105"/>
        <end position="124"/>
    </location>
</feature>
<dbReference type="InterPro" id="IPR011333">
    <property type="entry name" value="SKP1/BTB/POZ_sf"/>
</dbReference>
<dbReference type="Pfam" id="PF24570">
    <property type="entry name" value="BACK_BPM_SPOP"/>
    <property type="match status" value="1"/>
</dbReference>
<comment type="similarity">
    <text evidence="2">Belongs to the Tdpoz family.</text>
</comment>
<evidence type="ECO:0000313" key="6">
    <source>
        <dbReference type="Proteomes" id="UP001341281"/>
    </source>
</evidence>
<protein>
    <recommendedName>
        <fullName evidence="4">BPM/SPOP BACK domain-containing protein</fullName>
    </recommendedName>
</protein>
<dbReference type="EMBL" id="CP144753">
    <property type="protein sequence ID" value="WVZ92058.1"/>
    <property type="molecule type" value="Genomic_DNA"/>
</dbReference>
<sequence>MYTGTLPEDDGMLQNLVAAADMYGMDNLKLMCAQKLFDRVSVETVVATMCFAETHGCAELKNRCMDFFMEEENFYQVVCRRGYFQLLPDYPSILDEIRSRLGSQTESPDEYFHSSPSEPGFFTF</sequence>
<proteinExistence type="inferred from homology"/>
<evidence type="ECO:0000256" key="2">
    <source>
        <dbReference type="ARBA" id="ARBA00010846"/>
    </source>
</evidence>
<feature type="domain" description="BPM/SPOP BACK" evidence="4">
    <location>
        <begin position="44"/>
        <end position="97"/>
    </location>
</feature>
<dbReference type="Gene3D" id="1.25.40.420">
    <property type="match status" value="1"/>
</dbReference>
<dbReference type="Gene3D" id="3.30.710.10">
    <property type="entry name" value="Potassium Channel Kv1.1, Chain A"/>
    <property type="match status" value="1"/>
</dbReference>
<keyword evidence="6" id="KW-1185">Reference proteome</keyword>
<organism evidence="5 6">
    <name type="scientific">Paspalum notatum var. saurae</name>
    <dbReference type="NCBI Taxonomy" id="547442"/>
    <lineage>
        <taxon>Eukaryota</taxon>
        <taxon>Viridiplantae</taxon>
        <taxon>Streptophyta</taxon>
        <taxon>Embryophyta</taxon>
        <taxon>Tracheophyta</taxon>
        <taxon>Spermatophyta</taxon>
        <taxon>Magnoliopsida</taxon>
        <taxon>Liliopsida</taxon>
        <taxon>Poales</taxon>
        <taxon>Poaceae</taxon>
        <taxon>PACMAD clade</taxon>
        <taxon>Panicoideae</taxon>
        <taxon>Andropogonodae</taxon>
        <taxon>Paspaleae</taxon>
        <taxon>Paspalinae</taxon>
        <taxon>Paspalum</taxon>
    </lineage>
</organism>
<dbReference type="SUPFAM" id="SSF54695">
    <property type="entry name" value="POZ domain"/>
    <property type="match status" value="1"/>
</dbReference>
<accession>A0AAQ3UGD7</accession>
<evidence type="ECO:0000256" key="1">
    <source>
        <dbReference type="ARBA" id="ARBA00004906"/>
    </source>
</evidence>
<dbReference type="PANTHER" id="PTHR26379">
    <property type="entry name" value="BTB/POZ AND MATH DOMAIN-CONTAINING PROTEIN 1"/>
    <property type="match status" value="1"/>
</dbReference>
<dbReference type="AlphaFoldDB" id="A0AAQ3UGD7"/>
<dbReference type="GO" id="GO:0016567">
    <property type="term" value="P:protein ubiquitination"/>
    <property type="evidence" value="ECO:0007669"/>
    <property type="project" value="InterPro"/>
</dbReference>